<dbReference type="Proteomes" id="UP000199639">
    <property type="component" value="Unassembled WGS sequence"/>
</dbReference>
<evidence type="ECO:0000313" key="1">
    <source>
        <dbReference type="EMBL" id="SDO48037.1"/>
    </source>
</evidence>
<dbReference type="EMBL" id="SOFD01000035">
    <property type="protein sequence ID" value="TFB74758.1"/>
    <property type="molecule type" value="Genomic_DNA"/>
</dbReference>
<dbReference type="Proteomes" id="UP000298252">
    <property type="component" value="Unassembled WGS sequence"/>
</dbReference>
<evidence type="ECO:0000313" key="2">
    <source>
        <dbReference type="EMBL" id="TFB74758.1"/>
    </source>
</evidence>
<gene>
    <name evidence="2" type="ORF">E3O21_15565</name>
    <name evidence="1" type="ORF">SAMN05216368_11946</name>
</gene>
<reference evidence="1 3" key="1">
    <citation type="submission" date="2016-10" db="EMBL/GenBank/DDBJ databases">
        <authorList>
            <person name="Varghese N."/>
            <person name="Submissions S."/>
        </authorList>
    </citation>
    <scope>NUCLEOTIDE SEQUENCE [LARGE SCALE GENOMIC DNA]</scope>
    <source>
        <strain evidence="1 3">CGMCC 1.11215</strain>
    </source>
</reference>
<sequence length="355" mass="36694">MRGRVNNLALQLRAAAERNDALRADLDQEFATLIGTNRDAHDVMDALWWAAHPLQPTPAGEIDPAVHLVELQSSVFSRAAMPEPQLERTEAGSTVRATASEHRLRQLTVHLAARADAVAQLLERFGTDLTDAGATTMAVTKDLASGVAAPPPADGSTNAVTDDRPLAGRVRWRSILLAAGVAAGVLGTLGAQALQQGIMATFENGSSATAGPSSAENTPGVLPNEAAVGAIAGLFDQPVDPSAGELADLGPSYSMVRPSGLTPRGSYGIYLARLGSGPYCLVVQQVDLTATSICAAASEIAENGLRLNAVVLGTLDPEATGPRVLLDLTATWLADGMVMSSTSPHVPTVSAYVAP</sequence>
<proteinExistence type="predicted"/>
<evidence type="ECO:0000313" key="4">
    <source>
        <dbReference type="Proteomes" id="UP000298252"/>
    </source>
</evidence>
<evidence type="ECO:0000313" key="3">
    <source>
        <dbReference type="Proteomes" id="UP000199639"/>
    </source>
</evidence>
<reference evidence="2 4" key="2">
    <citation type="submission" date="2019-03" db="EMBL/GenBank/DDBJ databases">
        <title>Genomics of glacier-inhabiting Cryobacterium strains.</title>
        <authorList>
            <person name="Liu Q."/>
            <person name="Xin Y.-H."/>
        </authorList>
    </citation>
    <scope>NUCLEOTIDE SEQUENCE [LARGE SCALE GENOMIC DNA]</scope>
    <source>
        <strain evidence="2 4">Hh8</strain>
    </source>
</reference>
<accession>A0A4R8V226</accession>
<dbReference type="AlphaFoldDB" id="A0A4R8V226"/>
<dbReference type="EMBL" id="FNIB01000019">
    <property type="protein sequence ID" value="SDO48037.1"/>
    <property type="molecule type" value="Genomic_DNA"/>
</dbReference>
<keyword evidence="4" id="KW-1185">Reference proteome</keyword>
<name>A0A4R8V226_9MICO</name>
<protein>
    <submittedName>
        <fullName evidence="1">Uncharacterized protein</fullName>
    </submittedName>
</protein>
<organism evidence="1 3">
    <name type="scientific">Cryobacterium flavum</name>
    <dbReference type="NCBI Taxonomy" id="1424659"/>
    <lineage>
        <taxon>Bacteria</taxon>
        <taxon>Bacillati</taxon>
        <taxon>Actinomycetota</taxon>
        <taxon>Actinomycetes</taxon>
        <taxon>Micrococcales</taxon>
        <taxon>Microbacteriaceae</taxon>
        <taxon>Cryobacterium</taxon>
    </lineage>
</organism>